<accession>H1SGD8</accession>
<evidence type="ECO:0000313" key="2">
    <source>
        <dbReference type="Proteomes" id="UP000005808"/>
    </source>
</evidence>
<protein>
    <submittedName>
        <fullName evidence="1">Uncharacterized protein</fullName>
    </submittedName>
</protein>
<comment type="caution">
    <text evidence="1">The sequence shown here is derived from an EMBL/GenBank/DDBJ whole genome shotgun (WGS) entry which is preliminary data.</text>
</comment>
<gene>
    <name evidence="1" type="ORF">OR16_37275</name>
</gene>
<dbReference type="AlphaFoldDB" id="H1SGD8"/>
<dbReference type="Proteomes" id="UP000005808">
    <property type="component" value="Unassembled WGS sequence"/>
</dbReference>
<dbReference type="EMBL" id="AHJE01000126">
    <property type="protein sequence ID" value="EHP38476.1"/>
    <property type="molecule type" value="Genomic_DNA"/>
</dbReference>
<organism evidence="1 2">
    <name type="scientific">Cupriavidus basilensis OR16</name>
    <dbReference type="NCBI Taxonomy" id="1127483"/>
    <lineage>
        <taxon>Bacteria</taxon>
        <taxon>Pseudomonadati</taxon>
        <taxon>Pseudomonadota</taxon>
        <taxon>Betaproteobacteria</taxon>
        <taxon>Burkholderiales</taxon>
        <taxon>Burkholderiaceae</taxon>
        <taxon>Cupriavidus</taxon>
    </lineage>
</organism>
<reference evidence="1 2" key="1">
    <citation type="journal article" date="2012" name="J. Bacteriol.">
        <title>De Novo Genome Project of Cupriavidus basilensis OR16.</title>
        <authorList>
            <person name="Cserhati M."/>
            <person name="Kriszt B."/>
            <person name="Szoboszlay S."/>
            <person name="Toth A."/>
            <person name="Szabo I."/>
            <person name="Tancsics A."/>
            <person name="Nagy I."/>
            <person name="Horvath B."/>
            <person name="Nagy I."/>
            <person name="Kukolya J."/>
        </authorList>
    </citation>
    <scope>NUCLEOTIDE SEQUENCE [LARGE SCALE GENOMIC DNA]</scope>
    <source>
        <strain evidence="1 2">OR16</strain>
    </source>
</reference>
<sequence>MHKPAVTYRVTPRAKALDDGSYQPKVLVAIYRGDALLRDVALYARGDPCPLRATAARLAEALAFRIQTVLKDVKDVRETDDVATVAVQALLRRIGLRTSLRSVAPVSTRRVRQ</sequence>
<evidence type="ECO:0000313" key="1">
    <source>
        <dbReference type="EMBL" id="EHP38476.1"/>
    </source>
</evidence>
<dbReference type="RefSeq" id="WP_006163457.1">
    <property type="nucleotide sequence ID" value="NZ_AHJE01000126.1"/>
</dbReference>
<name>H1SGD8_9BURK</name>
<dbReference type="OrthoDB" id="8970815at2"/>
<proteinExistence type="predicted"/>